<dbReference type="GO" id="GO:0016787">
    <property type="term" value="F:hydrolase activity"/>
    <property type="evidence" value="ECO:0007669"/>
    <property type="project" value="UniProtKB-KW"/>
</dbReference>
<feature type="non-terminal residue" evidence="6">
    <location>
        <position position="1"/>
    </location>
</feature>
<dbReference type="InterPro" id="IPR014017">
    <property type="entry name" value="DNA_helicase_UvrD-like_C"/>
</dbReference>
<evidence type="ECO:0000259" key="5">
    <source>
        <dbReference type="Pfam" id="PF13361"/>
    </source>
</evidence>
<dbReference type="PANTHER" id="PTHR11070">
    <property type="entry name" value="UVRD / RECB / PCRA DNA HELICASE FAMILY MEMBER"/>
    <property type="match status" value="1"/>
</dbReference>
<dbReference type="PANTHER" id="PTHR11070:SF2">
    <property type="entry name" value="ATP-DEPENDENT DNA HELICASE SRS2"/>
    <property type="match status" value="1"/>
</dbReference>
<protein>
    <recommendedName>
        <fullName evidence="5">UvrD-like helicase C-terminal domain-containing protein</fullName>
    </recommendedName>
</protein>
<comment type="caution">
    <text evidence="6">The sequence shown here is derived from an EMBL/GenBank/DDBJ whole genome shotgun (WGS) entry which is preliminary data.</text>
</comment>
<evidence type="ECO:0000256" key="4">
    <source>
        <dbReference type="ARBA" id="ARBA00022840"/>
    </source>
</evidence>
<dbReference type="Gene3D" id="1.10.486.10">
    <property type="entry name" value="PCRA, domain 4"/>
    <property type="match status" value="1"/>
</dbReference>
<dbReference type="SUPFAM" id="SSF52540">
    <property type="entry name" value="P-loop containing nucleoside triphosphate hydrolases"/>
    <property type="match status" value="1"/>
</dbReference>
<dbReference type="GO" id="GO:0005524">
    <property type="term" value="F:ATP binding"/>
    <property type="evidence" value="ECO:0007669"/>
    <property type="project" value="UniProtKB-KW"/>
</dbReference>
<keyword evidence="1" id="KW-0547">Nucleotide-binding</keyword>
<evidence type="ECO:0000256" key="3">
    <source>
        <dbReference type="ARBA" id="ARBA00022806"/>
    </source>
</evidence>
<evidence type="ECO:0000313" key="6">
    <source>
        <dbReference type="EMBL" id="GAH40989.1"/>
    </source>
</evidence>
<dbReference type="InterPro" id="IPR027417">
    <property type="entry name" value="P-loop_NTPase"/>
</dbReference>
<gene>
    <name evidence="6" type="ORF">S03H2_22916</name>
</gene>
<evidence type="ECO:0000256" key="1">
    <source>
        <dbReference type="ARBA" id="ARBA00022741"/>
    </source>
</evidence>
<feature type="non-terminal residue" evidence="6">
    <location>
        <position position="240"/>
    </location>
</feature>
<proteinExistence type="predicted"/>
<name>X1GHD2_9ZZZZ</name>
<organism evidence="6">
    <name type="scientific">marine sediment metagenome</name>
    <dbReference type="NCBI Taxonomy" id="412755"/>
    <lineage>
        <taxon>unclassified sequences</taxon>
        <taxon>metagenomes</taxon>
        <taxon>ecological metagenomes</taxon>
    </lineage>
</organism>
<evidence type="ECO:0000256" key="2">
    <source>
        <dbReference type="ARBA" id="ARBA00022801"/>
    </source>
</evidence>
<keyword evidence="2" id="KW-0378">Hydrolase</keyword>
<dbReference type="EMBL" id="BARU01012424">
    <property type="protein sequence ID" value="GAH40989.1"/>
    <property type="molecule type" value="Genomic_DNA"/>
</dbReference>
<dbReference type="GO" id="GO:0043138">
    <property type="term" value="F:3'-5' DNA helicase activity"/>
    <property type="evidence" value="ECO:0007669"/>
    <property type="project" value="TreeGrafter"/>
</dbReference>
<dbReference type="GO" id="GO:0000725">
    <property type="term" value="P:recombinational repair"/>
    <property type="evidence" value="ECO:0007669"/>
    <property type="project" value="TreeGrafter"/>
</dbReference>
<keyword evidence="3" id="KW-0347">Helicase</keyword>
<feature type="domain" description="UvrD-like helicase C-terminal" evidence="5">
    <location>
        <begin position="1"/>
        <end position="240"/>
    </location>
</feature>
<reference evidence="6" key="1">
    <citation type="journal article" date="2014" name="Front. Microbiol.">
        <title>High frequency of phylogenetically diverse reductive dehalogenase-homologous genes in deep subseafloor sedimentary metagenomes.</title>
        <authorList>
            <person name="Kawai M."/>
            <person name="Futagami T."/>
            <person name="Toyoda A."/>
            <person name="Takaki Y."/>
            <person name="Nishi S."/>
            <person name="Hori S."/>
            <person name="Arai W."/>
            <person name="Tsubouchi T."/>
            <person name="Morono Y."/>
            <person name="Uchiyama I."/>
            <person name="Ito T."/>
            <person name="Fujiyama A."/>
            <person name="Inagaki F."/>
            <person name="Takami H."/>
        </authorList>
    </citation>
    <scope>NUCLEOTIDE SEQUENCE</scope>
    <source>
        <strain evidence="6">Expedition CK06-06</strain>
    </source>
</reference>
<dbReference type="Pfam" id="PF13361">
    <property type="entry name" value="UvrD_C"/>
    <property type="match status" value="1"/>
</dbReference>
<dbReference type="Gene3D" id="3.40.50.300">
    <property type="entry name" value="P-loop containing nucleotide triphosphate hydrolases"/>
    <property type="match status" value="1"/>
</dbReference>
<sequence length="240" mass="28121">FFKRKEINALLDYIRLSREYYKPMTSQIGKWLLSVANKPSRMLSRSLLKKMISTARHKKMSTHQVLEEAVNGYSFALNRWQAGRVQELWDFLERLQARVNDPNVKAGDLLAWMVETLGYLDYFQNYYGKGEHSDEKSHAVRNFIRYISMIPLKPLELFDHLANLDTTQGKPEEDTIVFTTIFRTKGLEFDFVVIPQCDENLLPYMRGRHTNIYDTKGVIQESAMSSLVESERRLFYVAMT</sequence>
<dbReference type="InterPro" id="IPR000212">
    <property type="entry name" value="DNA_helicase_UvrD/REP"/>
</dbReference>
<keyword evidence="4" id="KW-0067">ATP-binding</keyword>
<dbReference type="AlphaFoldDB" id="X1GHD2"/>
<dbReference type="GO" id="GO:0003677">
    <property type="term" value="F:DNA binding"/>
    <property type="evidence" value="ECO:0007669"/>
    <property type="project" value="InterPro"/>
</dbReference>
<accession>X1GHD2</accession>